<protein>
    <submittedName>
        <fullName evidence="1">Uncharacterized protein</fullName>
    </submittedName>
</protein>
<dbReference type="STRING" id="162209.IJ22_18900"/>
<accession>A0A0U2U7V3</accession>
<reference evidence="1 2" key="2">
    <citation type="journal article" date="2016" name="Genome Announc.">
        <title>Complete Genome Sequences of Two Interactive Moderate Thermophiles, Paenibacillus napthalenovorans 32O-Y and Paenibacillus sp. 32O-W.</title>
        <authorList>
            <person name="Butler R.R.III."/>
            <person name="Wang J."/>
            <person name="Stark B.C."/>
            <person name="Pombert J.F."/>
        </authorList>
    </citation>
    <scope>NUCLEOTIDE SEQUENCE [LARGE SCALE GENOMIC DNA]</scope>
    <source>
        <strain evidence="1 2">32O-Y</strain>
    </source>
</reference>
<evidence type="ECO:0000313" key="1">
    <source>
        <dbReference type="EMBL" id="ALS22264.1"/>
    </source>
</evidence>
<dbReference type="EMBL" id="CP013652">
    <property type="protein sequence ID" value="ALS22264.1"/>
    <property type="molecule type" value="Genomic_DNA"/>
</dbReference>
<keyword evidence="2" id="KW-1185">Reference proteome</keyword>
<name>A0A0U2U7V3_9BACL</name>
<sequence>MLKYVERSFYNEWVSFEYKRKTYTRDLTDVIDNGKQCFGYFEFNNKKYQLVIFVNPYDVHILELI</sequence>
<dbReference type="KEGG" id="pnp:IJ22_18900"/>
<proteinExistence type="predicted"/>
<organism evidence="1 2">
    <name type="scientific">Paenibacillus naphthalenovorans</name>
    <dbReference type="NCBI Taxonomy" id="162209"/>
    <lineage>
        <taxon>Bacteria</taxon>
        <taxon>Bacillati</taxon>
        <taxon>Bacillota</taxon>
        <taxon>Bacilli</taxon>
        <taxon>Bacillales</taxon>
        <taxon>Paenibacillaceae</taxon>
        <taxon>Paenibacillus</taxon>
    </lineage>
</organism>
<gene>
    <name evidence="1" type="ORF">IJ22_18900</name>
</gene>
<dbReference type="AlphaFoldDB" id="A0A0U2U7V3"/>
<dbReference type="Proteomes" id="UP000061660">
    <property type="component" value="Chromosome"/>
</dbReference>
<dbReference type="PATRIC" id="fig|162209.4.peg.2002"/>
<reference evidence="2" key="1">
    <citation type="submission" date="2015-12" db="EMBL/GenBank/DDBJ databases">
        <title>Complete genome sequences of two moderately thermophilic Paenibacillus species.</title>
        <authorList>
            <person name="Butler R.III."/>
            <person name="Wang J."/>
            <person name="Stark B.C."/>
            <person name="Pombert J.-F."/>
        </authorList>
    </citation>
    <scope>NUCLEOTIDE SEQUENCE [LARGE SCALE GENOMIC DNA]</scope>
    <source>
        <strain evidence="2">32O-Y</strain>
    </source>
</reference>
<evidence type="ECO:0000313" key="2">
    <source>
        <dbReference type="Proteomes" id="UP000061660"/>
    </source>
</evidence>